<keyword evidence="3" id="KW-1185">Reference proteome</keyword>
<dbReference type="AlphaFoldDB" id="K7A1I6"/>
<feature type="domain" description="Aminoglycoside phosphotransferase" evidence="1">
    <location>
        <begin position="33"/>
        <end position="222"/>
    </location>
</feature>
<dbReference type="EMBL" id="BAER01000116">
    <property type="protein sequence ID" value="GAC34783.1"/>
    <property type="molecule type" value="Genomic_DNA"/>
</dbReference>
<gene>
    <name evidence="2" type="ORF">GPLA_3904</name>
</gene>
<proteinExistence type="predicted"/>
<evidence type="ECO:0000313" key="2">
    <source>
        <dbReference type="EMBL" id="GAC34783.1"/>
    </source>
</evidence>
<protein>
    <submittedName>
        <fullName evidence="2">Aminoglycoside phosphotransferase</fullName>
    </submittedName>
</protein>
<comment type="caution">
    <text evidence="2">The sequence shown here is derived from an EMBL/GenBank/DDBJ whole genome shotgun (WGS) entry which is preliminary data.</text>
</comment>
<dbReference type="Proteomes" id="UP000006322">
    <property type="component" value="Unassembled WGS sequence"/>
</dbReference>
<dbReference type="Pfam" id="PF01636">
    <property type="entry name" value="APH"/>
    <property type="match status" value="1"/>
</dbReference>
<organism evidence="2 3">
    <name type="scientific">Paraglaciecola polaris LMG 21857</name>
    <dbReference type="NCBI Taxonomy" id="1129793"/>
    <lineage>
        <taxon>Bacteria</taxon>
        <taxon>Pseudomonadati</taxon>
        <taxon>Pseudomonadota</taxon>
        <taxon>Gammaproteobacteria</taxon>
        <taxon>Alteromonadales</taxon>
        <taxon>Alteromonadaceae</taxon>
        <taxon>Paraglaciecola</taxon>
    </lineage>
</organism>
<dbReference type="STRING" id="1129793.GPLA_3904"/>
<accession>K7A1I6</accession>
<keyword evidence="2" id="KW-0808">Transferase</keyword>
<evidence type="ECO:0000313" key="3">
    <source>
        <dbReference type="Proteomes" id="UP000006322"/>
    </source>
</evidence>
<dbReference type="OrthoDB" id="179763at2"/>
<sequence>MPHRHQLNPAALAELVGLDYCHEGFSLEQIQKGGAVNTSYCLSTAHQRLFLKTFESDLINQLDRKQLFDVQNVIWRQGMACEPVYLSNTHAFQLDAWVESKTLANSGLNDKQQITQLADALVQIHALAVNGPTLDLPSQWAKYLRHLPQPSITAEYKLARTLASHWYDTPTNDLVFCHNDLSLQHVTVQTPRIIFDWEYCALSNRYFDIAACIEVNGLSDWQHNILLAHYAKNSHISIEVLADKVQEMLPLVNLTSRLWYRCAEEI</sequence>
<dbReference type="GO" id="GO:0016740">
    <property type="term" value="F:transferase activity"/>
    <property type="evidence" value="ECO:0007669"/>
    <property type="project" value="UniProtKB-KW"/>
</dbReference>
<evidence type="ECO:0000259" key="1">
    <source>
        <dbReference type="Pfam" id="PF01636"/>
    </source>
</evidence>
<dbReference type="Gene3D" id="3.90.1200.10">
    <property type="match status" value="1"/>
</dbReference>
<dbReference type="RefSeq" id="WP_007106548.1">
    <property type="nucleotide sequence ID" value="NZ_BAER01000116.1"/>
</dbReference>
<dbReference type="SUPFAM" id="SSF56112">
    <property type="entry name" value="Protein kinase-like (PK-like)"/>
    <property type="match status" value="1"/>
</dbReference>
<name>K7A1I6_9ALTE</name>
<dbReference type="InterPro" id="IPR002575">
    <property type="entry name" value="Aminoglycoside_PTrfase"/>
</dbReference>
<reference evidence="3" key="1">
    <citation type="journal article" date="2014" name="Environ. Microbiol.">
        <title>Comparative genomics of the marine bacterial genus Glaciecola reveals the high degree of genomic diversity and genomic characteristic for cold adaptation.</title>
        <authorList>
            <person name="Qin Q.L."/>
            <person name="Xie B.B."/>
            <person name="Yu Y."/>
            <person name="Shu Y.L."/>
            <person name="Rong J.C."/>
            <person name="Zhang Y.J."/>
            <person name="Zhao D.L."/>
            <person name="Chen X.L."/>
            <person name="Zhang X.Y."/>
            <person name="Chen B."/>
            <person name="Zhou B.C."/>
            <person name="Zhang Y.Z."/>
        </authorList>
    </citation>
    <scope>NUCLEOTIDE SEQUENCE [LARGE SCALE GENOMIC DNA]</scope>
    <source>
        <strain evidence="3">LMG 21857</strain>
    </source>
</reference>
<dbReference type="InterPro" id="IPR011009">
    <property type="entry name" value="Kinase-like_dom_sf"/>
</dbReference>